<evidence type="ECO:0000256" key="2">
    <source>
        <dbReference type="ARBA" id="ARBA00022475"/>
    </source>
</evidence>
<dbReference type="GO" id="GO:0005886">
    <property type="term" value="C:plasma membrane"/>
    <property type="evidence" value="ECO:0007669"/>
    <property type="project" value="UniProtKB-SubCell"/>
</dbReference>
<evidence type="ECO:0000256" key="3">
    <source>
        <dbReference type="ARBA" id="ARBA00022692"/>
    </source>
</evidence>
<dbReference type="InterPro" id="IPR028082">
    <property type="entry name" value="Peripla_BP_I"/>
</dbReference>
<dbReference type="Pfam" id="PF01094">
    <property type="entry name" value="ANF_receptor"/>
    <property type="match status" value="1"/>
</dbReference>
<keyword evidence="4" id="KW-0732">Signal</keyword>
<sequence length="187" mass="20624">MTLLSWQDEGNTEPHCSPEVPVVIGDGGSTLSLVVARFLGIFMCHRTMPSDYFQVDALALLVRHFGWTWVGSVAGDDAYGRQGVQIFNKEVRKLGACVAFQEIIPKNHEAVRMSRIVERIRLSGARVALVFALEQDAGALFREGSVGFAIRRADISGLQPFLLRLHPSTAQDDPFFPEFGRKHSGAP</sequence>
<comment type="caution">
    <text evidence="12">The sequence shown here is derived from an EMBL/GenBank/DDBJ whole genome shotgun (WGS) entry which is preliminary data.</text>
</comment>
<evidence type="ECO:0000313" key="13">
    <source>
        <dbReference type="Proteomes" id="UP001152622"/>
    </source>
</evidence>
<dbReference type="PRINTS" id="PR00248">
    <property type="entry name" value="GPCRMGR"/>
</dbReference>
<dbReference type="InterPro" id="IPR000068">
    <property type="entry name" value="GPCR_3_Ca_sens_rcpt-rel"/>
</dbReference>
<dbReference type="PANTHER" id="PTHR24061:SF0">
    <property type="entry name" value="C-FAMILY ODORANT RECEPTOR OLFCT1"/>
    <property type="match status" value="1"/>
</dbReference>
<evidence type="ECO:0000256" key="8">
    <source>
        <dbReference type="ARBA" id="ARBA00023170"/>
    </source>
</evidence>
<accession>A0A9Q1FU13</accession>
<keyword evidence="9" id="KW-0325">Glycoprotein</keyword>
<dbReference type="Proteomes" id="UP001152622">
    <property type="component" value="Chromosome 3"/>
</dbReference>
<dbReference type="GO" id="GO:0004930">
    <property type="term" value="F:G protein-coupled receptor activity"/>
    <property type="evidence" value="ECO:0007669"/>
    <property type="project" value="UniProtKB-KW"/>
</dbReference>
<evidence type="ECO:0000256" key="5">
    <source>
        <dbReference type="ARBA" id="ARBA00022989"/>
    </source>
</evidence>
<dbReference type="SUPFAM" id="SSF53822">
    <property type="entry name" value="Periplasmic binding protein-like I"/>
    <property type="match status" value="1"/>
</dbReference>
<dbReference type="AlphaFoldDB" id="A0A9Q1FU13"/>
<evidence type="ECO:0000256" key="6">
    <source>
        <dbReference type="ARBA" id="ARBA00023040"/>
    </source>
</evidence>
<keyword evidence="6" id="KW-0297">G-protein coupled receptor</keyword>
<dbReference type="InterPro" id="IPR001828">
    <property type="entry name" value="ANF_lig-bd_rcpt"/>
</dbReference>
<evidence type="ECO:0000256" key="1">
    <source>
        <dbReference type="ARBA" id="ARBA00004651"/>
    </source>
</evidence>
<dbReference type="OrthoDB" id="5984008at2759"/>
<dbReference type="Gene3D" id="3.40.50.2300">
    <property type="match status" value="1"/>
</dbReference>
<organism evidence="12 13">
    <name type="scientific">Synaphobranchus kaupii</name>
    <name type="common">Kaup's arrowtooth eel</name>
    <dbReference type="NCBI Taxonomy" id="118154"/>
    <lineage>
        <taxon>Eukaryota</taxon>
        <taxon>Metazoa</taxon>
        <taxon>Chordata</taxon>
        <taxon>Craniata</taxon>
        <taxon>Vertebrata</taxon>
        <taxon>Euteleostomi</taxon>
        <taxon>Actinopterygii</taxon>
        <taxon>Neopterygii</taxon>
        <taxon>Teleostei</taxon>
        <taxon>Anguilliformes</taxon>
        <taxon>Synaphobranchidae</taxon>
        <taxon>Synaphobranchus</taxon>
    </lineage>
</organism>
<keyword evidence="3" id="KW-0812">Transmembrane</keyword>
<protein>
    <recommendedName>
        <fullName evidence="11">Receptor ligand binding region domain-containing protein</fullName>
    </recommendedName>
</protein>
<keyword evidence="13" id="KW-1185">Reference proteome</keyword>
<keyword evidence="8" id="KW-0675">Receptor</keyword>
<gene>
    <name evidence="12" type="ORF">SKAU_G00078370</name>
</gene>
<keyword evidence="7" id="KW-0472">Membrane</keyword>
<name>A0A9Q1FU13_SYNKA</name>
<dbReference type="PANTHER" id="PTHR24061">
    <property type="entry name" value="CALCIUM-SENSING RECEPTOR-RELATED"/>
    <property type="match status" value="1"/>
</dbReference>
<keyword evidence="5" id="KW-1133">Transmembrane helix</keyword>
<dbReference type="InterPro" id="IPR000337">
    <property type="entry name" value="GPCR_3"/>
</dbReference>
<proteinExistence type="predicted"/>
<reference evidence="12" key="1">
    <citation type="journal article" date="2023" name="Science">
        <title>Genome structures resolve the early diversification of teleost fishes.</title>
        <authorList>
            <person name="Parey E."/>
            <person name="Louis A."/>
            <person name="Montfort J."/>
            <person name="Bouchez O."/>
            <person name="Roques C."/>
            <person name="Iampietro C."/>
            <person name="Lluch J."/>
            <person name="Castinel A."/>
            <person name="Donnadieu C."/>
            <person name="Desvignes T."/>
            <person name="Floi Bucao C."/>
            <person name="Jouanno E."/>
            <person name="Wen M."/>
            <person name="Mejri S."/>
            <person name="Dirks R."/>
            <person name="Jansen H."/>
            <person name="Henkel C."/>
            <person name="Chen W.J."/>
            <person name="Zahm M."/>
            <person name="Cabau C."/>
            <person name="Klopp C."/>
            <person name="Thompson A.W."/>
            <person name="Robinson-Rechavi M."/>
            <person name="Braasch I."/>
            <person name="Lecointre G."/>
            <person name="Bobe J."/>
            <person name="Postlethwait J.H."/>
            <person name="Berthelot C."/>
            <person name="Roest Crollius H."/>
            <person name="Guiguen Y."/>
        </authorList>
    </citation>
    <scope>NUCLEOTIDE SEQUENCE</scope>
    <source>
        <strain evidence="12">WJC10195</strain>
    </source>
</reference>
<dbReference type="EMBL" id="JAINUF010000003">
    <property type="protein sequence ID" value="KAJ8367809.1"/>
    <property type="molecule type" value="Genomic_DNA"/>
</dbReference>
<evidence type="ECO:0000259" key="11">
    <source>
        <dbReference type="Pfam" id="PF01094"/>
    </source>
</evidence>
<comment type="subcellular location">
    <subcellularLocation>
        <location evidence="1">Cell membrane</location>
        <topology evidence="1">Multi-pass membrane protein</topology>
    </subcellularLocation>
</comment>
<dbReference type="FunFam" id="3.40.50.2300:FF:000016">
    <property type="entry name" value="Taste 1 receptor member 2"/>
    <property type="match status" value="1"/>
</dbReference>
<keyword evidence="10" id="KW-0807">Transducer</keyword>
<keyword evidence="2" id="KW-1003">Cell membrane</keyword>
<evidence type="ECO:0000313" key="12">
    <source>
        <dbReference type="EMBL" id="KAJ8367809.1"/>
    </source>
</evidence>
<evidence type="ECO:0000256" key="10">
    <source>
        <dbReference type="ARBA" id="ARBA00023224"/>
    </source>
</evidence>
<feature type="domain" description="Receptor ligand binding region" evidence="11">
    <location>
        <begin position="45"/>
        <end position="142"/>
    </location>
</feature>
<evidence type="ECO:0000256" key="4">
    <source>
        <dbReference type="ARBA" id="ARBA00022729"/>
    </source>
</evidence>
<evidence type="ECO:0000256" key="9">
    <source>
        <dbReference type="ARBA" id="ARBA00023180"/>
    </source>
</evidence>
<evidence type="ECO:0000256" key="7">
    <source>
        <dbReference type="ARBA" id="ARBA00023136"/>
    </source>
</evidence>